<sequence>MADCGAHSSKTMDGKGSGKVAVQVRHTYGESCYRITSDKLIGVVKLDMCASFWSDIGVLVCDKCDANWESWRAIPEEMKMHLIDELVVCVKGIFS</sequence>
<reference evidence="1 2" key="3">
    <citation type="submission" date="2019-11" db="EMBL/GenBank/DDBJ databases">
        <title>A de novo genome assembly of a pear dwarfing rootstock.</title>
        <authorList>
            <person name="Wang F."/>
            <person name="Wang J."/>
            <person name="Li S."/>
            <person name="Zhang Y."/>
            <person name="Fang M."/>
            <person name="Ma L."/>
            <person name="Zhao Y."/>
            <person name="Jiang S."/>
        </authorList>
    </citation>
    <scope>NUCLEOTIDE SEQUENCE [LARGE SCALE GENOMIC DNA]</scope>
    <source>
        <strain evidence="1">S2</strain>
        <tissue evidence="1">Leaf</tissue>
    </source>
</reference>
<dbReference type="Proteomes" id="UP000327157">
    <property type="component" value="Chromosome 9"/>
</dbReference>
<accession>A0A5N5GB16</accession>
<dbReference type="AlphaFoldDB" id="A0A5N5GB16"/>
<evidence type="ECO:0000313" key="2">
    <source>
        <dbReference type="Proteomes" id="UP000327157"/>
    </source>
</evidence>
<keyword evidence="2" id="KW-1185">Reference proteome</keyword>
<protein>
    <submittedName>
        <fullName evidence="1">Uncharacterized protein</fullName>
    </submittedName>
</protein>
<organism evidence="1 2">
    <name type="scientific">Pyrus ussuriensis x Pyrus communis</name>
    <dbReference type="NCBI Taxonomy" id="2448454"/>
    <lineage>
        <taxon>Eukaryota</taxon>
        <taxon>Viridiplantae</taxon>
        <taxon>Streptophyta</taxon>
        <taxon>Embryophyta</taxon>
        <taxon>Tracheophyta</taxon>
        <taxon>Spermatophyta</taxon>
        <taxon>Magnoliopsida</taxon>
        <taxon>eudicotyledons</taxon>
        <taxon>Gunneridae</taxon>
        <taxon>Pentapetalae</taxon>
        <taxon>rosids</taxon>
        <taxon>fabids</taxon>
        <taxon>Rosales</taxon>
        <taxon>Rosaceae</taxon>
        <taxon>Amygdaloideae</taxon>
        <taxon>Maleae</taxon>
        <taxon>Pyrus</taxon>
    </lineage>
</organism>
<evidence type="ECO:0000313" key="1">
    <source>
        <dbReference type="EMBL" id="KAB2612606.1"/>
    </source>
</evidence>
<reference evidence="2" key="2">
    <citation type="submission" date="2019-10" db="EMBL/GenBank/DDBJ databases">
        <title>A de novo genome assembly of a pear dwarfing rootstock.</title>
        <authorList>
            <person name="Wang F."/>
            <person name="Wang J."/>
            <person name="Li S."/>
            <person name="Zhang Y."/>
            <person name="Fang M."/>
            <person name="Ma L."/>
            <person name="Zhao Y."/>
            <person name="Jiang S."/>
        </authorList>
    </citation>
    <scope>NUCLEOTIDE SEQUENCE [LARGE SCALE GENOMIC DNA]</scope>
</reference>
<name>A0A5N5GB16_9ROSA</name>
<gene>
    <name evidence="1" type="ORF">D8674_034922</name>
</gene>
<proteinExistence type="predicted"/>
<dbReference type="EMBL" id="SMOL01000458">
    <property type="protein sequence ID" value="KAB2612606.1"/>
    <property type="molecule type" value="Genomic_DNA"/>
</dbReference>
<comment type="caution">
    <text evidence="1">The sequence shown here is derived from an EMBL/GenBank/DDBJ whole genome shotgun (WGS) entry which is preliminary data.</text>
</comment>
<reference evidence="1 2" key="1">
    <citation type="submission" date="2019-09" db="EMBL/GenBank/DDBJ databases">
        <authorList>
            <person name="Ou C."/>
        </authorList>
    </citation>
    <scope>NUCLEOTIDE SEQUENCE [LARGE SCALE GENOMIC DNA]</scope>
    <source>
        <strain evidence="1">S2</strain>
        <tissue evidence="1">Leaf</tissue>
    </source>
</reference>